<dbReference type="PRINTS" id="PR00111">
    <property type="entry name" value="ABHYDROLASE"/>
</dbReference>
<dbReference type="Gene3D" id="3.40.50.1820">
    <property type="entry name" value="alpha/beta hydrolase"/>
    <property type="match status" value="1"/>
</dbReference>
<dbReference type="InterPro" id="IPR050266">
    <property type="entry name" value="AB_hydrolase_sf"/>
</dbReference>
<dbReference type="OrthoDB" id="9804723at2"/>
<dbReference type="AlphaFoldDB" id="A0A2P7ATW1"/>
<dbReference type="SUPFAM" id="SSF53474">
    <property type="entry name" value="alpha/beta-Hydrolases"/>
    <property type="match status" value="1"/>
</dbReference>
<keyword evidence="4" id="KW-1185">Reference proteome</keyword>
<evidence type="ECO:0000313" key="4">
    <source>
        <dbReference type="Proteomes" id="UP000241444"/>
    </source>
</evidence>
<dbReference type="EMBL" id="PGGO01000050">
    <property type="protein sequence ID" value="PSH57646.1"/>
    <property type="molecule type" value="Genomic_DNA"/>
</dbReference>
<reference evidence="4" key="1">
    <citation type="submission" date="2017-11" db="EMBL/GenBank/DDBJ databases">
        <authorList>
            <person name="Kuznetsova I."/>
            <person name="Sazanova A."/>
            <person name="Chirak E."/>
            <person name="Safronova V."/>
            <person name="Willems A."/>
        </authorList>
    </citation>
    <scope>NUCLEOTIDE SEQUENCE [LARGE SCALE GENOMIC DNA]</scope>
    <source>
        <strain evidence="4">STM 196</strain>
    </source>
</reference>
<keyword evidence="3" id="KW-0378">Hydrolase</keyword>
<dbReference type="PANTHER" id="PTHR43798">
    <property type="entry name" value="MONOACYLGLYCEROL LIPASE"/>
    <property type="match status" value="1"/>
</dbReference>
<dbReference type="InterPro" id="IPR029058">
    <property type="entry name" value="AB_hydrolase_fold"/>
</dbReference>
<dbReference type="Pfam" id="PF12697">
    <property type="entry name" value="Abhydrolase_6"/>
    <property type="match status" value="1"/>
</dbReference>
<accession>A0A2P7ATW1</accession>
<evidence type="ECO:0000313" key="3">
    <source>
        <dbReference type="EMBL" id="PSH57646.1"/>
    </source>
</evidence>
<dbReference type="RefSeq" id="WP_106714313.1">
    <property type="nucleotide sequence ID" value="NZ_PGGO01000050.1"/>
</dbReference>
<dbReference type="GO" id="GO:0016787">
    <property type="term" value="F:hydrolase activity"/>
    <property type="evidence" value="ECO:0007669"/>
    <property type="project" value="UniProtKB-KW"/>
</dbReference>
<gene>
    <name evidence="3" type="ORF">CU102_27960</name>
</gene>
<evidence type="ECO:0000256" key="1">
    <source>
        <dbReference type="SAM" id="MobiDB-lite"/>
    </source>
</evidence>
<protein>
    <submittedName>
        <fullName evidence="3">Alpha/beta hydrolase</fullName>
    </submittedName>
</protein>
<feature type="region of interest" description="Disordered" evidence="1">
    <location>
        <begin position="1"/>
        <end position="23"/>
    </location>
</feature>
<organism evidence="3 4">
    <name type="scientific">Phyllobacterium brassicacearum</name>
    <dbReference type="NCBI Taxonomy" id="314235"/>
    <lineage>
        <taxon>Bacteria</taxon>
        <taxon>Pseudomonadati</taxon>
        <taxon>Pseudomonadota</taxon>
        <taxon>Alphaproteobacteria</taxon>
        <taxon>Hyphomicrobiales</taxon>
        <taxon>Phyllobacteriaceae</taxon>
        <taxon>Phyllobacterium</taxon>
    </lineage>
</organism>
<dbReference type="PANTHER" id="PTHR43798:SF33">
    <property type="entry name" value="HYDROLASE, PUTATIVE (AFU_ORTHOLOGUE AFUA_2G14860)-RELATED"/>
    <property type="match status" value="1"/>
</dbReference>
<proteinExistence type="predicted"/>
<sequence length="310" mass="34383">MTVTQRQIDERNQSKENHGRPNAGLVAREHLLAKLPVSERRLQIARVSTAVLDGGDGQPVILLHGPGGYAAHWMRIIPELATTHHVIAPDLPGHGASEVTDGSLDAEDVLIWLGEFIDQTCKSKPVLIGELMGGAIAARYACRHSDLLDALVLVDSFGLTPFQPSVAFGEALTRYQVNPAEHTHEDLWRYCAHDLDELRQRMGELWDPFETYNLDRARSPALHAALATLMRDFIMPAIPAAELRRIKVPVTLIWGRCDLATPLDVAETAAARYGWPLHVIEDANDAPAMEQPERFLTALRTALYHSQIVR</sequence>
<evidence type="ECO:0000259" key="2">
    <source>
        <dbReference type="Pfam" id="PF12697"/>
    </source>
</evidence>
<dbReference type="GO" id="GO:0016020">
    <property type="term" value="C:membrane"/>
    <property type="evidence" value="ECO:0007669"/>
    <property type="project" value="TreeGrafter"/>
</dbReference>
<feature type="compositionally biased region" description="Basic and acidic residues" evidence="1">
    <location>
        <begin position="7"/>
        <end position="19"/>
    </location>
</feature>
<dbReference type="Proteomes" id="UP000241444">
    <property type="component" value="Unassembled WGS sequence"/>
</dbReference>
<dbReference type="InterPro" id="IPR000073">
    <property type="entry name" value="AB_hydrolase_1"/>
</dbReference>
<comment type="caution">
    <text evidence="3">The sequence shown here is derived from an EMBL/GenBank/DDBJ whole genome shotgun (WGS) entry which is preliminary data.</text>
</comment>
<feature type="domain" description="AB hydrolase-1" evidence="2">
    <location>
        <begin position="60"/>
        <end position="296"/>
    </location>
</feature>
<name>A0A2P7ATW1_9HYPH</name>